<dbReference type="NCBIfam" id="TIGR02037">
    <property type="entry name" value="degP_htrA_DO"/>
    <property type="match status" value="1"/>
</dbReference>
<dbReference type="CDD" id="cd10839">
    <property type="entry name" value="cpPDZ1_DegP-like"/>
    <property type="match status" value="1"/>
</dbReference>
<evidence type="ECO:0000313" key="19">
    <source>
        <dbReference type="Proteomes" id="UP000244902"/>
    </source>
</evidence>
<gene>
    <name evidence="18" type="ORF">CEW87_15800</name>
</gene>
<feature type="binding site" evidence="15">
    <location>
        <position position="140"/>
    </location>
    <ligand>
        <name>substrate</name>
    </ligand>
</feature>
<dbReference type="EMBL" id="CP022188">
    <property type="protein sequence ID" value="AWI80704.1"/>
    <property type="molecule type" value="Genomic_DNA"/>
</dbReference>
<dbReference type="InterPro" id="IPR036034">
    <property type="entry name" value="PDZ_sf"/>
</dbReference>
<organism evidence="18 19">
    <name type="scientific">Parazoarcus communis</name>
    <dbReference type="NCBI Taxonomy" id="41977"/>
    <lineage>
        <taxon>Bacteria</taxon>
        <taxon>Pseudomonadati</taxon>
        <taxon>Pseudomonadota</taxon>
        <taxon>Betaproteobacteria</taxon>
        <taxon>Rhodocyclales</taxon>
        <taxon>Zoogloeaceae</taxon>
        <taxon>Parazoarcus</taxon>
    </lineage>
</organism>
<dbReference type="Gene3D" id="2.40.10.120">
    <property type="match status" value="1"/>
</dbReference>
<dbReference type="PRINTS" id="PR00834">
    <property type="entry name" value="PROTEASES2C"/>
</dbReference>
<keyword evidence="12" id="KW-0346">Stress response</keyword>
<evidence type="ECO:0000256" key="6">
    <source>
        <dbReference type="ARBA" id="ARBA00022670"/>
    </source>
</evidence>
<evidence type="ECO:0000256" key="7">
    <source>
        <dbReference type="ARBA" id="ARBA00022729"/>
    </source>
</evidence>
<dbReference type="SUPFAM" id="SSF50156">
    <property type="entry name" value="PDZ domain-like"/>
    <property type="match status" value="2"/>
</dbReference>
<keyword evidence="11" id="KW-0720">Serine protease</keyword>
<comment type="catalytic activity">
    <reaction evidence="1">
        <text>Acts on substrates that are at least partially unfolded. The cleavage site P1 residue is normally between a pair of hydrophobic residues, such as Val-|-Val.</text>
        <dbReference type="EC" id="3.4.21.107"/>
    </reaction>
</comment>
<evidence type="ECO:0000259" key="17">
    <source>
        <dbReference type="PROSITE" id="PS50106"/>
    </source>
</evidence>
<dbReference type="SMART" id="SM00228">
    <property type="entry name" value="PDZ"/>
    <property type="match status" value="2"/>
</dbReference>
<feature type="active site" description="Charge relay system" evidence="14">
    <location>
        <position position="243"/>
    </location>
</feature>
<sequence>MKTKVIKLSGIALAVAALSLGGYNFANHSIGTAHASPASATMTSPAAASAAPSAALTLPDFQSIAERYGPAVVNISVEGTVKTSARGQSPLGGMNPNDPFYDFFRRFGPQIQVPEGEQITHGMGSGFIVSSDGVILTNAHVVADATQVTVKLTDKREFTAKVIGIDKPTDIAVLRIDAKDLPTVPLGDPSQTRVGEWVLAIGAPFGFENSVTAGIVSAKSRSLPDEGYVPFIQTDVAINPGNSGGPLLNLKGEVIGINSQIYSRSGGYQGLSFAIPINVAAQVRDQLMTHGKVTRGRLGVAVQDLNQALANSFGLKAAHGALVSRVDTDGPAAKAGIEAGDIILGINDERVGSSAELPPKVAAIPPGETVKLEIWRQGKSRDLTVTVGELKSAQVAANDSQDMDQGRLGVAVRPLSPEEQQQIESTAGLLVLDSTGPAAHAGIQRGDVILAVNGKAVSSIEGLRKDLAAVGKHAAILIQREDARIFIPIELG</sequence>
<dbReference type="OrthoDB" id="9758917at2"/>
<dbReference type="GO" id="GO:0006515">
    <property type="term" value="P:protein quality control for misfolded or incompletely synthesized proteins"/>
    <property type="evidence" value="ECO:0007669"/>
    <property type="project" value="TreeGrafter"/>
</dbReference>
<dbReference type="FunFam" id="2.40.10.120:FF:000007">
    <property type="entry name" value="Periplasmic serine endoprotease DegP-like"/>
    <property type="match status" value="1"/>
</dbReference>
<dbReference type="PROSITE" id="PS50106">
    <property type="entry name" value="PDZ"/>
    <property type="match status" value="2"/>
</dbReference>
<comment type="subcellular location">
    <subcellularLocation>
        <location evidence="2">Periplasm</location>
    </subcellularLocation>
</comment>
<dbReference type="Proteomes" id="UP000244902">
    <property type="component" value="Chromosome"/>
</dbReference>
<evidence type="ECO:0000256" key="14">
    <source>
        <dbReference type="PIRSR" id="PIRSR611782-1"/>
    </source>
</evidence>
<feature type="binding site" evidence="15">
    <location>
        <position position="170"/>
    </location>
    <ligand>
        <name>substrate</name>
    </ligand>
</feature>
<dbReference type="PANTHER" id="PTHR22939:SF130">
    <property type="entry name" value="PERIPLASMIC SERINE ENDOPROTEASE DEGP-LIKE-RELATED"/>
    <property type="match status" value="1"/>
</dbReference>
<evidence type="ECO:0000256" key="9">
    <source>
        <dbReference type="ARBA" id="ARBA00022764"/>
    </source>
</evidence>
<evidence type="ECO:0000256" key="3">
    <source>
        <dbReference type="ARBA" id="ARBA00010541"/>
    </source>
</evidence>
<keyword evidence="8" id="KW-0677">Repeat</keyword>
<feature type="active site" description="Charge relay system" evidence="14">
    <location>
        <position position="140"/>
    </location>
</feature>
<evidence type="ECO:0000256" key="5">
    <source>
        <dbReference type="ARBA" id="ARBA00013958"/>
    </source>
</evidence>
<feature type="domain" description="PDZ" evidence="17">
    <location>
        <begin position="404"/>
        <end position="482"/>
    </location>
</feature>
<dbReference type="PANTHER" id="PTHR22939">
    <property type="entry name" value="SERINE PROTEASE FAMILY S1C HTRA-RELATED"/>
    <property type="match status" value="1"/>
</dbReference>
<feature type="active site" description="Charge relay system" evidence="14">
    <location>
        <position position="170"/>
    </location>
</feature>
<dbReference type="SUPFAM" id="SSF50494">
    <property type="entry name" value="Trypsin-like serine proteases"/>
    <property type="match status" value="1"/>
</dbReference>
<evidence type="ECO:0000313" key="18">
    <source>
        <dbReference type="EMBL" id="AWI80704.1"/>
    </source>
</evidence>
<keyword evidence="7 16" id="KW-0732">Signal</keyword>
<evidence type="ECO:0000256" key="13">
    <source>
        <dbReference type="ARBA" id="ARBA00032850"/>
    </source>
</evidence>
<evidence type="ECO:0000256" key="10">
    <source>
        <dbReference type="ARBA" id="ARBA00022801"/>
    </source>
</evidence>
<evidence type="ECO:0000256" key="8">
    <source>
        <dbReference type="ARBA" id="ARBA00022737"/>
    </source>
</evidence>
<keyword evidence="10" id="KW-0378">Hydrolase</keyword>
<dbReference type="Gene3D" id="2.30.42.10">
    <property type="match status" value="1"/>
</dbReference>
<evidence type="ECO:0000256" key="15">
    <source>
        <dbReference type="PIRSR" id="PIRSR611782-2"/>
    </source>
</evidence>
<dbReference type="InterPro" id="IPR001478">
    <property type="entry name" value="PDZ"/>
</dbReference>
<dbReference type="GO" id="GO:0004252">
    <property type="term" value="F:serine-type endopeptidase activity"/>
    <property type="evidence" value="ECO:0007669"/>
    <property type="project" value="InterPro"/>
</dbReference>
<dbReference type="InterPro" id="IPR001940">
    <property type="entry name" value="Peptidase_S1C"/>
</dbReference>
<feature type="domain" description="PDZ" evidence="17">
    <location>
        <begin position="287"/>
        <end position="351"/>
    </location>
</feature>
<dbReference type="Pfam" id="PF13180">
    <property type="entry name" value="PDZ_2"/>
    <property type="match status" value="1"/>
</dbReference>
<evidence type="ECO:0000256" key="1">
    <source>
        <dbReference type="ARBA" id="ARBA00001772"/>
    </source>
</evidence>
<dbReference type="EC" id="3.4.21.107" evidence="4"/>
<reference evidence="18 19" key="1">
    <citation type="submission" date="2017-06" db="EMBL/GenBank/DDBJ databases">
        <title>Azoarcus sp. TSNA42 complete genome sequence.</title>
        <authorList>
            <person name="Woo J.-H."/>
            <person name="Kim H.-S."/>
        </authorList>
    </citation>
    <scope>NUCLEOTIDE SEQUENCE [LARGE SCALE GENOMIC DNA]</scope>
    <source>
        <strain evidence="18 19">TSNA42</strain>
    </source>
</reference>
<feature type="binding site" evidence="15">
    <location>
        <begin position="241"/>
        <end position="243"/>
    </location>
    <ligand>
        <name>substrate</name>
    </ligand>
</feature>
<evidence type="ECO:0000256" key="4">
    <source>
        <dbReference type="ARBA" id="ARBA00013035"/>
    </source>
</evidence>
<dbReference type="Pfam" id="PF17820">
    <property type="entry name" value="PDZ_6"/>
    <property type="match status" value="1"/>
</dbReference>
<evidence type="ECO:0000256" key="2">
    <source>
        <dbReference type="ARBA" id="ARBA00004418"/>
    </source>
</evidence>
<evidence type="ECO:0000256" key="16">
    <source>
        <dbReference type="SAM" id="SignalP"/>
    </source>
</evidence>
<feature type="chain" id="PRO_5038851535" description="Probable periplasmic serine endoprotease DegP-like" evidence="16">
    <location>
        <begin position="27"/>
        <end position="492"/>
    </location>
</feature>
<keyword evidence="6" id="KW-0645">Protease</keyword>
<dbReference type="GO" id="GO:0042597">
    <property type="term" value="C:periplasmic space"/>
    <property type="evidence" value="ECO:0007669"/>
    <property type="project" value="UniProtKB-SubCell"/>
</dbReference>
<dbReference type="InterPro" id="IPR041489">
    <property type="entry name" value="PDZ_6"/>
</dbReference>
<dbReference type="RefSeq" id="WP_108974519.1">
    <property type="nucleotide sequence ID" value="NZ_CP022188.1"/>
</dbReference>
<dbReference type="Pfam" id="PF13365">
    <property type="entry name" value="Trypsin_2"/>
    <property type="match status" value="1"/>
</dbReference>
<dbReference type="Gene3D" id="2.30.42.60">
    <property type="match status" value="1"/>
</dbReference>
<dbReference type="AlphaFoldDB" id="A0A2U8H4Z2"/>
<dbReference type="InterPro" id="IPR009003">
    <property type="entry name" value="Peptidase_S1_PA"/>
</dbReference>
<protein>
    <recommendedName>
        <fullName evidence="5">Probable periplasmic serine endoprotease DegP-like</fullName>
        <ecNumber evidence="4">3.4.21.107</ecNumber>
    </recommendedName>
    <alternativeName>
        <fullName evidence="13">Protease Do</fullName>
    </alternativeName>
</protein>
<keyword evidence="9" id="KW-0574">Periplasm</keyword>
<accession>A0A2U8H4Z2</accession>
<name>A0A2U8H4Z2_9RHOO</name>
<evidence type="ECO:0000256" key="11">
    <source>
        <dbReference type="ARBA" id="ARBA00022825"/>
    </source>
</evidence>
<proteinExistence type="inferred from homology"/>
<dbReference type="InterPro" id="IPR011782">
    <property type="entry name" value="Pept_S1C_Do"/>
</dbReference>
<feature type="signal peptide" evidence="16">
    <location>
        <begin position="1"/>
        <end position="26"/>
    </location>
</feature>
<feature type="binding site" evidence="15">
    <location>
        <position position="78"/>
    </location>
    <ligand>
        <name>substrate</name>
    </ligand>
</feature>
<evidence type="ECO:0000256" key="12">
    <source>
        <dbReference type="ARBA" id="ARBA00023016"/>
    </source>
</evidence>
<comment type="similarity">
    <text evidence="3">Belongs to the peptidase S1C family.</text>
</comment>